<proteinExistence type="predicted"/>
<dbReference type="GeneID" id="63816992"/>
<name>A0A2T5LTT0_9EURO</name>
<dbReference type="AlphaFoldDB" id="A0A2T5LTT0"/>
<sequence>MKIQDALGRKYSVKSTKIQAKGRQHITEAGPDGRQRPPLGCHLFMQTQRARIGTSTNNRWRESDLPLSFCPSYFGMNLQGIVNTTEAERYWAYGSDD</sequence>
<accession>A0A2T5LTT0</accession>
<dbReference type="Proteomes" id="UP000244073">
    <property type="component" value="Unassembled WGS sequence"/>
</dbReference>
<organism evidence="2 3">
    <name type="scientific">Aspergillus ochraceoroseus IBT 24754</name>
    <dbReference type="NCBI Taxonomy" id="1392256"/>
    <lineage>
        <taxon>Eukaryota</taxon>
        <taxon>Fungi</taxon>
        <taxon>Dikarya</taxon>
        <taxon>Ascomycota</taxon>
        <taxon>Pezizomycotina</taxon>
        <taxon>Eurotiomycetes</taxon>
        <taxon>Eurotiomycetidae</taxon>
        <taxon>Eurotiales</taxon>
        <taxon>Aspergillaceae</taxon>
        <taxon>Aspergillus</taxon>
        <taxon>Aspergillus subgen. Nidulantes</taxon>
    </lineage>
</organism>
<protein>
    <submittedName>
        <fullName evidence="2">Uncharacterized protein</fullName>
    </submittedName>
</protein>
<dbReference type="RefSeq" id="XP_040751084.1">
    <property type="nucleotide sequence ID" value="XM_040900110.1"/>
</dbReference>
<dbReference type="EMBL" id="MSFN02000006">
    <property type="protein sequence ID" value="PTU19692.1"/>
    <property type="molecule type" value="Genomic_DNA"/>
</dbReference>
<evidence type="ECO:0000256" key="1">
    <source>
        <dbReference type="SAM" id="MobiDB-lite"/>
    </source>
</evidence>
<feature type="region of interest" description="Disordered" evidence="1">
    <location>
        <begin position="1"/>
        <end position="38"/>
    </location>
</feature>
<dbReference type="VEuPathDB" id="FungiDB:P175DRAFT_0534146"/>
<gene>
    <name evidence="2" type="ORF">P175DRAFT_0534146</name>
</gene>
<evidence type="ECO:0000313" key="2">
    <source>
        <dbReference type="EMBL" id="PTU19692.1"/>
    </source>
</evidence>
<comment type="caution">
    <text evidence="2">The sequence shown here is derived from an EMBL/GenBank/DDBJ whole genome shotgun (WGS) entry which is preliminary data.</text>
</comment>
<reference evidence="2 3" key="1">
    <citation type="journal article" date="2018" name="Proc. Natl. Acad. Sci. U.S.A.">
        <title>Linking secondary metabolites to gene clusters through genome sequencing of six diverse Aspergillus species.</title>
        <authorList>
            <person name="Kaerboelling I."/>
            <person name="Vesth T.C."/>
            <person name="Frisvad J.C."/>
            <person name="Nybo J.L."/>
            <person name="Theobald S."/>
            <person name="Kuo A."/>
            <person name="Bowyer P."/>
            <person name="Matsuda Y."/>
            <person name="Mondo S."/>
            <person name="Lyhne E.K."/>
            <person name="Kogle M.E."/>
            <person name="Clum A."/>
            <person name="Lipzen A."/>
            <person name="Salamov A."/>
            <person name="Ngan C.Y."/>
            <person name="Daum C."/>
            <person name="Chiniquy J."/>
            <person name="Barry K."/>
            <person name="LaButti K."/>
            <person name="Haridas S."/>
            <person name="Simmons B.A."/>
            <person name="Magnuson J.K."/>
            <person name="Mortensen U.H."/>
            <person name="Larsen T.O."/>
            <person name="Grigoriev I.V."/>
            <person name="Baker S.E."/>
            <person name="Andersen M.R."/>
        </authorList>
    </citation>
    <scope>NUCLEOTIDE SEQUENCE [LARGE SCALE GENOMIC DNA]</scope>
    <source>
        <strain evidence="2 3">IBT 24754</strain>
    </source>
</reference>
<evidence type="ECO:0000313" key="3">
    <source>
        <dbReference type="Proteomes" id="UP000244073"/>
    </source>
</evidence>
<dbReference type="OrthoDB" id="5430750at2759"/>